<dbReference type="EMBL" id="JAUSUW010000008">
    <property type="protein sequence ID" value="MDQ0421996.1"/>
    <property type="molecule type" value="Genomic_DNA"/>
</dbReference>
<keyword evidence="1" id="KW-0812">Transmembrane</keyword>
<feature type="transmembrane region" description="Helical" evidence="1">
    <location>
        <begin position="21"/>
        <end position="44"/>
    </location>
</feature>
<gene>
    <name evidence="2" type="ORF">J2045_003040</name>
</gene>
<accession>A0ABU0G9H5</accession>
<protein>
    <submittedName>
        <fullName evidence="2">Uncharacterized protein</fullName>
    </submittedName>
</protein>
<organism evidence="2 3">
    <name type="scientific">Peteryoungia aggregata LMG 23059</name>
    <dbReference type="NCBI Taxonomy" id="1368425"/>
    <lineage>
        <taxon>Bacteria</taxon>
        <taxon>Pseudomonadati</taxon>
        <taxon>Pseudomonadota</taxon>
        <taxon>Alphaproteobacteria</taxon>
        <taxon>Hyphomicrobiales</taxon>
        <taxon>Rhizobiaceae</taxon>
        <taxon>Peteryoungia</taxon>
    </lineage>
</organism>
<name>A0ABU0G9H5_9HYPH</name>
<feature type="transmembrane region" description="Helical" evidence="1">
    <location>
        <begin position="64"/>
        <end position="83"/>
    </location>
</feature>
<reference evidence="2 3" key="1">
    <citation type="submission" date="2023-07" db="EMBL/GenBank/DDBJ databases">
        <title>Genomic Encyclopedia of Type Strains, Phase IV (KMG-IV): sequencing the most valuable type-strain genomes for metagenomic binning, comparative biology and taxonomic classification.</title>
        <authorList>
            <person name="Goeker M."/>
        </authorList>
    </citation>
    <scope>NUCLEOTIDE SEQUENCE [LARGE SCALE GENOMIC DNA]</scope>
    <source>
        <strain evidence="2 3">DSM 1111</strain>
    </source>
</reference>
<keyword evidence="3" id="KW-1185">Reference proteome</keyword>
<keyword evidence="1" id="KW-0472">Membrane</keyword>
<sequence length="134" mass="14018">MSQDDRIARLEAASLEAATNGLKALLLLNGGASIAILAFLAQALGKDGVASEYSLLVQEMVRSLALFAAGAGVAVLAMFFAYYSNQSYAASLMAPEKVGWKRGALLNVGGGAIAAISLVLFWVGVYRIWVAADY</sequence>
<dbReference type="RefSeq" id="WP_307374169.1">
    <property type="nucleotide sequence ID" value="NZ_JAUSUW010000008.1"/>
</dbReference>
<feature type="transmembrane region" description="Helical" evidence="1">
    <location>
        <begin position="104"/>
        <end position="129"/>
    </location>
</feature>
<dbReference type="Proteomes" id="UP001238496">
    <property type="component" value="Unassembled WGS sequence"/>
</dbReference>
<evidence type="ECO:0000256" key="1">
    <source>
        <dbReference type="SAM" id="Phobius"/>
    </source>
</evidence>
<keyword evidence="1" id="KW-1133">Transmembrane helix</keyword>
<comment type="caution">
    <text evidence="2">The sequence shown here is derived from an EMBL/GenBank/DDBJ whole genome shotgun (WGS) entry which is preliminary data.</text>
</comment>
<evidence type="ECO:0000313" key="2">
    <source>
        <dbReference type="EMBL" id="MDQ0421996.1"/>
    </source>
</evidence>
<proteinExistence type="predicted"/>
<evidence type="ECO:0000313" key="3">
    <source>
        <dbReference type="Proteomes" id="UP001238496"/>
    </source>
</evidence>